<evidence type="ECO:0000256" key="2">
    <source>
        <dbReference type="PROSITE-ProRule" id="PRU00176"/>
    </source>
</evidence>
<dbReference type="InterPro" id="IPR000504">
    <property type="entry name" value="RRM_dom"/>
</dbReference>
<keyword evidence="1 2" id="KW-0694">RNA-binding</keyword>
<organism evidence="5 6">
    <name type="scientific">Triparma laevis f. inornata</name>
    <dbReference type="NCBI Taxonomy" id="1714386"/>
    <lineage>
        <taxon>Eukaryota</taxon>
        <taxon>Sar</taxon>
        <taxon>Stramenopiles</taxon>
        <taxon>Ochrophyta</taxon>
        <taxon>Bolidophyceae</taxon>
        <taxon>Parmales</taxon>
        <taxon>Triparmaceae</taxon>
        <taxon>Triparma</taxon>
    </lineage>
</organism>
<feature type="compositionally biased region" description="Polar residues" evidence="3">
    <location>
        <begin position="72"/>
        <end position="87"/>
    </location>
</feature>
<name>A0A9W7E637_9STRA</name>
<dbReference type="AlphaFoldDB" id="A0A9W7E637"/>
<dbReference type="Proteomes" id="UP001162640">
    <property type="component" value="Unassembled WGS sequence"/>
</dbReference>
<evidence type="ECO:0000259" key="4">
    <source>
        <dbReference type="PROSITE" id="PS50102"/>
    </source>
</evidence>
<comment type="caution">
    <text evidence="5">The sequence shown here is derived from an EMBL/GenBank/DDBJ whole genome shotgun (WGS) entry which is preliminary data.</text>
</comment>
<dbReference type="PANTHER" id="PTHR23236:SF11">
    <property type="entry name" value="EUKARYOTIC TRANSLATION INITIATION FACTOR 4H"/>
    <property type="match status" value="1"/>
</dbReference>
<dbReference type="Gene3D" id="3.30.70.330">
    <property type="match status" value="2"/>
</dbReference>
<reference evidence="6" key="1">
    <citation type="journal article" date="2023" name="Commun. Biol.">
        <title>Genome analysis of Parmales, the sister group of diatoms, reveals the evolutionary specialization of diatoms from phago-mixotrophs to photoautotrophs.</title>
        <authorList>
            <person name="Ban H."/>
            <person name="Sato S."/>
            <person name="Yoshikawa S."/>
            <person name="Yamada K."/>
            <person name="Nakamura Y."/>
            <person name="Ichinomiya M."/>
            <person name="Sato N."/>
            <person name="Blanc-Mathieu R."/>
            <person name="Endo H."/>
            <person name="Kuwata A."/>
            <person name="Ogata H."/>
        </authorList>
    </citation>
    <scope>NUCLEOTIDE SEQUENCE [LARGE SCALE GENOMIC DNA]</scope>
</reference>
<feature type="domain" description="RRM" evidence="4">
    <location>
        <begin position="1"/>
        <end position="63"/>
    </location>
</feature>
<feature type="domain" description="RRM" evidence="4">
    <location>
        <begin position="97"/>
        <end position="174"/>
    </location>
</feature>
<evidence type="ECO:0000313" key="5">
    <source>
        <dbReference type="EMBL" id="GMH66993.1"/>
    </source>
</evidence>
<evidence type="ECO:0000256" key="1">
    <source>
        <dbReference type="ARBA" id="ARBA00022884"/>
    </source>
</evidence>
<protein>
    <recommendedName>
        <fullName evidence="4">RRM domain-containing protein</fullName>
    </recommendedName>
</protein>
<dbReference type="PANTHER" id="PTHR23236">
    <property type="entry name" value="EUKARYOTIC TRANSLATION INITIATION FACTOR 4B/4H"/>
    <property type="match status" value="1"/>
</dbReference>
<evidence type="ECO:0000313" key="6">
    <source>
        <dbReference type="Proteomes" id="UP001162640"/>
    </source>
</evidence>
<dbReference type="SMART" id="SM00360">
    <property type="entry name" value="RRM"/>
    <property type="match status" value="2"/>
</dbReference>
<dbReference type="GO" id="GO:0003723">
    <property type="term" value="F:RNA binding"/>
    <property type="evidence" value="ECO:0007669"/>
    <property type="project" value="UniProtKB-UniRule"/>
</dbReference>
<dbReference type="InterPro" id="IPR012677">
    <property type="entry name" value="Nucleotide-bd_a/b_plait_sf"/>
</dbReference>
<dbReference type="PROSITE" id="PS50102">
    <property type="entry name" value="RRM"/>
    <property type="match status" value="2"/>
</dbReference>
<accession>A0A9W7E637</accession>
<dbReference type="Pfam" id="PF00076">
    <property type="entry name" value="RRM_1"/>
    <property type="match status" value="2"/>
</dbReference>
<dbReference type="SUPFAM" id="SSF54928">
    <property type="entry name" value="RNA-binding domain, RBD"/>
    <property type="match status" value="2"/>
</dbReference>
<dbReference type="EMBL" id="BLQM01000127">
    <property type="protein sequence ID" value="GMH66993.1"/>
    <property type="molecule type" value="Genomic_DNA"/>
</dbReference>
<dbReference type="InterPro" id="IPR035979">
    <property type="entry name" value="RBD_domain_sf"/>
</dbReference>
<sequence>MQTLKDHLPGTLTHVKWITDKETGRFYGSAFIEMLNSVDAASAVGVAGSELMGRALKINFAPAREGDIWPPTKTSTTGGQAGSNSRKTMSEKPENCTKLFIGNLSYDIDDDGIFKFFENVEAEVKAVRWLHHKDSGDFKGVGYVEFWNTEACDKAATLNGKNLLGRPIRIDWTD</sequence>
<proteinExistence type="predicted"/>
<evidence type="ECO:0000256" key="3">
    <source>
        <dbReference type="SAM" id="MobiDB-lite"/>
    </source>
</evidence>
<feature type="region of interest" description="Disordered" evidence="3">
    <location>
        <begin position="67"/>
        <end position="90"/>
    </location>
</feature>
<gene>
    <name evidence="5" type="ORF">TL16_g04562</name>
</gene>